<protein>
    <submittedName>
        <fullName evidence="2">Uncharacterized protein</fullName>
    </submittedName>
</protein>
<evidence type="ECO:0000256" key="1">
    <source>
        <dbReference type="SAM" id="MobiDB-lite"/>
    </source>
</evidence>
<feature type="compositionally biased region" description="Basic and acidic residues" evidence="1">
    <location>
        <begin position="44"/>
        <end position="62"/>
    </location>
</feature>
<proteinExistence type="predicted"/>
<reference evidence="2" key="1">
    <citation type="submission" date="2020-11" db="EMBL/GenBank/DDBJ databases">
        <title>Chlorella ohadii genome sequencing and assembly.</title>
        <authorList>
            <person name="Murik O."/>
            <person name="Treves H."/>
            <person name="Kedem I."/>
            <person name="Shotland Y."/>
            <person name="Kaplan A."/>
        </authorList>
    </citation>
    <scope>NUCLEOTIDE SEQUENCE</scope>
    <source>
        <strain evidence="2">1</strain>
    </source>
</reference>
<feature type="compositionally biased region" description="Basic and acidic residues" evidence="1">
    <location>
        <begin position="84"/>
        <end position="98"/>
    </location>
</feature>
<organism evidence="2 3">
    <name type="scientific">Chlorella ohadii</name>
    <dbReference type="NCBI Taxonomy" id="2649997"/>
    <lineage>
        <taxon>Eukaryota</taxon>
        <taxon>Viridiplantae</taxon>
        <taxon>Chlorophyta</taxon>
        <taxon>core chlorophytes</taxon>
        <taxon>Trebouxiophyceae</taxon>
        <taxon>Chlorellales</taxon>
        <taxon>Chlorellaceae</taxon>
        <taxon>Chlorella clade</taxon>
        <taxon>Chlorella</taxon>
    </lineage>
</organism>
<feature type="compositionally biased region" description="Basic residues" evidence="1">
    <location>
        <begin position="1"/>
        <end position="12"/>
    </location>
</feature>
<dbReference type="AlphaFoldDB" id="A0AAD5DS15"/>
<dbReference type="Proteomes" id="UP001205105">
    <property type="component" value="Unassembled WGS sequence"/>
</dbReference>
<dbReference type="EMBL" id="JADXDR010000056">
    <property type="protein sequence ID" value="KAI7842081.1"/>
    <property type="molecule type" value="Genomic_DNA"/>
</dbReference>
<sequence length="138" mass="15425">MKHARERHHHHTERSLHTRAPAPGRQYTPDEEEKLLDEASADPLRSRQSDMSELRRAVREDQPAAGGESEEELLQEASANPVDAQRRRELEEMRREVGQEQPSGAGTEEEGEAALLRGASSDPVGSAERQADLEGLRK</sequence>
<accession>A0AAD5DS15</accession>
<feature type="compositionally biased region" description="Basic and acidic residues" evidence="1">
    <location>
        <begin position="129"/>
        <end position="138"/>
    </location>
</feature>
<comment type="caution">
    <text evidence="2">The sequence shown here is derived from an EMBL/GenBank/DDBJ whole genome shotgun (WGS) entry which is preliminary data.</text>
</comment>
<gene>
    <name evidence="2" type="ORF">COHA_004276</name>
</gene>
<evidence type="ECO:0000313" key="3">
    <source>
        <dbReference type="Proteomes" id="UP001205105"/>
    </source>
</evidence>
<name>A0AAD5DS15_9CHLO</name>
<evidence type="ECO:0000313" key="2">
    <source>
        <dbReference type="EMBL" id="KAI7842081.1"/>
    </source>
</evidence>
<keyword evidence="3" id="KW-1185">Reference proteome</keyword>
<feature type="region of interest" description="Disordered" evidence="1">
    <location>
        <begin position="1"/>
        <end position="138"/>
    </location>
</feature>